<organism evidence="15 16">
    <name type="scientific">Chitinophaga flava</name>
    <dbReference type="NCBI Taxonomy" id="2259036"/>
    <lineage>
        <taxon>Bacteria</taxon>
        <taxon>Pseudomonadati</taxon>
        <taxon>Bacteroidota</taxon>
        <taxon>Chitinophagia</taxon>
        <taxon>Chitinophagales</taxon>
        <taxon>Chitinophagaceae</taxon>
        <taxon>Chitinophaga</taxon>
    </lineage>
</organism>
<comment type="caution">
    <text evidence="15">The sequence shown here is derived from an EMBL/GenBank/DDBJ whole genome shotgun (WGS) entry which is preliminary data.</text>
</comment>
<dbReference type="InterPro" id="IPR036388">
    <property type="entry name" value="WH-like_DNA-bd_sf"/>
</dbReference>
<reference evidence="15 16" key="1">
    <citation type="submission" date="2018-05" db="EMBL/GenBank/DDBJ databases">
        <title>Chitinophaga sp. K3CV102501T nov., isolated from isolated from a monsoon evergreen broad-leaved forest soil.</title>
        <authorList>
            <person name="Lv Y."/>
        </authorList>
    </citation>
    <scope>NUCLEOTIDE SEQUENCE [LARGE SCALE GENOMIC DNA]</scope>
    <source>
        <strain evidence="15 16">GDMCC 1.1325</strain>
    </source>
</reference>
<dbReference type="InterPro" id="IPR016221">
    <property type="entry name" value="Bifunct_regulatory_prot_Ada"/>
</dbReference>
<keyword evidence="13" id="KW-0862">Zinc</keyword>
<comment type="cofactor">
    <cofactor evidence="13">
        <name>Zn(2+)</name>
        <dbReference type="ChEBI" id="CHEBI:29105"/>
    </cofactor>
    <text evidence="13">Binds 1 zinc ion per subunit.</text>
</comment>
<dbReference type="Gene3D" id="3.40.10.10">
    <property type="entry name" value="DNA Methylphosphotriester Repair Domain"/>
    <property type="match status" value="1"/>
</dbReference>
<evidence type="ECO:0000256" key="2">
    <source>
        <dbReference type="ARBA" id="ARBA00008711"/>
    </source>
</evidence>
<dbReference type="CDD" id="cd06445">
    <property type="entry name" value="ATase"/>
    <property type="match status" value="1"/>
</dbReference>
<dbReference type="GO" id="GO:0003908">
    <property type="term" value="F:methylated-DNA-[protein]-cysteine S-methyltransferase activity"/>
    <property type="evidence" value="ECO:0007669"/>
    <property type="project" value="UniProtKB-EC"/>
</dbReference>
<evidence type="ECO:0000256" key="11">
    <source>
        <dbReference type="ARBA" id="ARBA00049348"/>
    </source>
</evidence>
<protein>
    <recommendedName>
        <fullName evidence="3">methylated-DNA--[protein]-cysteine S-methyltransferase</fullName>
        <ecNumber evidence="3">2.1.1.63</ecNumber>
    </recommendedName>
</protein>
<dbReference type="SMART" id="SM00342">
    <property type="entry name" value="HTH_ARAC"/>
    <property type="match status" value="1"/>
</dbReference>
<dbReference type="GO" id="GO:0006281">
    <property type="term" value="P:DNA repair"/>
    <property type="evidence" value="ECO:0007669"/>
    <property type="project" value="UniProtKB-KW"/>
</dbReference>
<dbReference type="InterPro" id="IPR008332">
    <property type="entry name" value="MethylG_MeTrfase_N"/>
</dbReference>
<comment type="catalytic activity">
    <reaction evidence="1">
        <text>a 4-O-methyl-thymidine in DNA + L-cysteinyl-[protein] = a thymidine in DNA + S-methyl-L-cysteinyl-[protein]</text>
        <dbReference type="Rhea" id="RHEA:53428"/>
        <dbReference type="Rhea" id="RHEA-COMP:10131"/>
        <dbReference type="Rhea" id="RHEA-COMP:10132"/>
        <dbReference type="Rhea" id="RHEA-COMP:13555"/>
        <dbReference type="Rhea" id="RHEA-COMP:13556"/>
        <dbReference type="ChEBI" id="CHEBI:29950"/>
        <dbReference type="ChEBI" id="CHEBI:82612"/>
        <dbReference type="ChEBI" id="CHEBI:137386"/>
        <dbReference type="ChEBI" id="CHEBI:137387"/>
        <dbReference type="EC" id="2.1.1.63"/>
    </reaction>
</comment>
<evidence type="ECO:0000313" key="15">
    <source>
        <dbReference type="EMBL" id="RBL92043.1"/>
    </source>
</evidence>
<dbReference type="GO" id="GO:0032259">
    <property type="term" value="P:methylation"/>
    <property type="evidence" value="ECO:0007669"/>
    <property type="project" value="UniProtKB-KW"/>
</dbReference>
<dbReference type="Pfam" id="PF01035">
    <property type="entry name" value="DNA_binding_1"/>
    <property type="match status" value="1"/>
</dbReference>
<evidence type="ECO:0000256" key="5">
    <source>
        <dbReference type="ARBA" id="ARBA00022679"/>
    </source>
</evidence>
<feature type="domain" description="HTH araC/xylS-type" evidence="14">
    <location>
        <begin position="105"/>
        <end position="178"/>
    </location>
</feature>
<evidence type="ECO:0000256" key="4">
    <source>
        <dbReference type="ARBA" id="ARBA00022603"/>
    </source>
</evidence>
<evidence type="ECO:0000256" key="12">
    <source>
        <dbReference type="PIRSR" id="PIRSR000409-1"/>
    </source>
</evidence>
<keyword evidence="10" id="KW-0234">DNA repair</keyword>
<evidence type="ECO:0000256" key="13">
    <source>
        <dbReference type="PIRSR" id="PIRSR000409-3"/>
    </source>
</evidence>
<comment type="similarity">
    <text evidence="2">Belongs to the MGMT family.</text>
</comment>
<dbReference type="EC" id="2.1.1.63" evidence="3"/>
<evidence type="ECO:0000256" key="9">
    <source>
        <dbReference type="ARBA" id="ARBA00023163"/>
    </source>
</evidence>
<feature type="binding site" evidence="13">
    <location>
        <position position="65"/>
    </location>
    <ligand>
        <name>Zn(2+)</name>
        <dbReference type="ChEBI" id="CHEBI:29105"/>
    </ligand>
</feature>
<dbReference type="InterPro" id="IPR001497">
    <property type="entry name" value="MethylDNA_cys_MeTrfase_AS"/>
</dbReference>
<dbReference type="SUPFAM" id="SSF46767">
    <property type="entry name" value="Methylated DNA-protein cysteine methyltransferase, C-terminal domain"/>
    <property type="match status" value="1"/>
</dbReference>
<feature type="binding site" evidence="13">
    <location>
        <position position="68"/>
    </location>
    <ligand>
        <name>Zn(2+)</name>
        <dbReference type="ChEBI" id="CHEBI:29105"/>
    </ligand>
</feature>
<dbReference type="InterPro" id="IPR035451">
    <property type="entry name" value="Ada-like_dom_sf"/>
</dbReference>
<dbReference type="FunFam" id="1.10.10.10:FF:000214">
    <property type="entry name" value="Methylated-DNA--protein-cysteine methyltransferase"/>
    <property type="match status" value="1"/>
</dbReference>
<keyword evidence="13" id="KW-0479">Metal-binding</keyword>
<dbReference type="PIRSF" id="PIRSF000409">
    <property type="entry name" value="Ada"/>
    <property type="match status" value="1"/>
</dbReference>
<dbReference type="InterPro" id="IPR014048">
    <property type="entry name" value="MethylDNA_cys_MeTrfase_DNA-bd"/>
</dbReference>
<accession>A0A365Y0B9</accession>
<dbReference type="Pfam" id="PF02805">
    <property type="entry name" value="Ada_Zn_binding"/>
    <property type="match status" value="1"/>
</dbReference>
<feature type="binding site" evidence="13">
    <location>
        <position position="38"/>
    </location>
    <ligand>
        <name>Zn(2+)</name>
        <dbReference type="ChEBI" id="CHEBI:29105"/>
    </ligand>
</feature>
<dbReference type="InterPro" id="IPR004026">
    <property type="entry name" value="Ada_DNA_repair_Zn-bd"/>
</dbReference>
<dbReference type="GO" id="GO:0043565">
    <property type="term" value="F:sequence-specific DNA binding"/>
    <property type="evidence" value="ECO:0007669"/>
    <property type="project" value="InterPro"/>
</dbReference>
<evidence type="ECO:0000259" key="14">
    <source>
        <dbReference type="PROSITE" id="PS01124"/>
    </source>
</evidence>
<feature type="binding site" evidence="13">
    <location>
        <position position="34"/>
    </location>
    <ligand>
        <name>Zn(2+)</name>
        <dbReference type="ChEBI" id="CHEBI:29105"/>
    </ligand>
</feature>
<dbReference type="GO" id="GO:0003700">
    <property type="term" value="F:DNA-binding transcription factor activity"/>
    <property type="evidence" value="ECO:0007669"/>
    <property type="project" value="InterPro"/>
</dbReference>
<evidence type="ECO:0000256" key="3">
    <source>
        <dbReference type="ARBA" id="ARBA00011918"/>
    </source>
</evidence>
<feature type="active site" description="Nucleophile; methyl group acceptor from either O6-methylguanine or O4-methylthymine" evidence="12">
    <location>
        <position position="315"/>
    </location>
</feature>
<keyword evidence="4" id="KW-0489">Methyltransferase</keyword>
<dbReference type="GO" id="GO:0008270">
    <property type="term" value="F:zinc ion binding"/>
    <property type="evidence" value="ECO:0007669"/>
    <property type="project" value="InterPro"/>
</dbReference>
<evidence type="ECO:0000256" key="1">
    <source>
        <dbReference type="ARBA" id="ARBA00001286"/>
    </source>
</evidence>
<dbReference type="Gene3D" id="3.30.160.70">
    <property type="entry name" value="Methylated DNA-protein cysteine methyltransferase domain"/>
    <property type="match status" value="1"/>
</dbReference>
<dbReference type="InterPro" id="IPR009057">
    <property type="entry name" value="Homeodomain-like_sf"/>
</dbReference>
<feature type="active site" description="Nucleophile; methyl group acceptor from methylphosphotriester" evidence="12">
    <location>
        <position position="34"/>
    </location>
</feature>
<dbReference type="Gene3D" id="1.10.10.10">
    <property type="entry name" value="Winged helix-like DNA-binding domain superfamily/Winged helix DNA-binding domain"/>
    <property type="match status" value="1"/>
</dbReference>
<evidence type="ECO:0000256" key="10">
    <source>
        <dbReference type="ARBA" id="ARBA00023204"/>
    </source>
</evidence>
<keyword evidence="7" id="KW-0805">Transcription regulation</keyword>
<evidence type="ECO:0000256" key="6">
    <source>
        <dbReference type="ARBA" id="ARBA00022763"/>
    </source>
</evidence>
<keyword evidence="5" id="KW-0808">Transferase</keyword>
<dbReference type="Proteomes" id="UP000253410">
    <property type="component" value="Unassembled WGS sequence"/>
</dbReference>
<evidence type="ECO:0000256" key="8">
    <source>
        <dbReference type="ARBA" id="ARBA00023159"/>
    </source>
</evidence>
<proteinExistence type="inferred from homology"/>
<keyword evidence="16" id="KW-1185">Reference proteome</keyword>
<sequence>MELSFDRMYKASIEKDATFEGVFFTAVKTTGIFCRPSCHARKPKPENIEFFPTSKACILKGYRPCKVCHPLEKLNQTPPAIRQLLQELSADPGTKYKDADLIKRGIEPHQIRRWFIKNHGITFHAYQRMFRINSAFKKIQQGESVTEAAYDAGFESLSGFGDSFKNIFGVSPKKSRAQRVIDLKRLETPLGTMYACAVEEGICLLEFTDRKMLETEFRYLSRTLNATIVQGDNPHFDTLESQLKNYFEGQRKTFTVPLHTPGSVFQQSVWKALQQVPYGTTQTYKTQASTLGNPDAVRAVANANGMNKISILIPCHRIIGTNGNLTGYGGGIWRKQWLLDFEKNNS</sequence>
<gene>
    <name evidence="15" type="ORF">DF182_05460</name>
</gene>
<dbReference type="EMBL" id="QFFJ01000001">
    <property type="protein sequence ID" value="RBL92043.1"/>
    <property type="molecule type" value="Genomic_DNA"/>
</dbReference>
<dbReference type="RefSeq" id="WP_113614645.1">
    <property type="nucleotide sequence ID" value="NZ_QFFJ01000001.1"/>
</dbReference>
<evidence type="ECO:0000313" key="16">
    <source>
        <dbReference type="Proteomes" id="UP000253410"/>
    </source>
</evidence>
<dbReference type="InterPro" id="IPR036217">
    <property type="entry name" value="MethylDNA_cys_MeTrfase_DNAb"/>
</dbReference>
<dbReference type="AlphaFoldDB" id="A0A365Y0B9"/>
<dbReference type="OrthoDB" id="9802228at2"/>
<dbReference type="SUPFAM" id="SSF57884">
    <property type="entry name" value="Ada DNA repair protein, N-terminal domain (N-Ada 10)"/>
    <property type="match status" value="1"/>
</dbReference>
<keyword evidence="6" id="KW-0227">DNA damage</keyword>
<dbReference type="Pfam" id="PF02870">
    <property type="entry name" value="Methyltransf_1N"/>
    <property type="match status" value="1"/>
</dbReference>
<dbReference type="InterPro" id="IPR036631">
    <property type="entry name" value="MGMT_N_sf"/>
</dbReference>
<dbReference type="Gene3D" id="1.10.10.60">
    <property type="entry name" value="Homeodomain-like"/>
    <property type="match status" value="1"/>
</dbReference>
<dbReference type="PROSITE" id="PS01124">
    <property type="entry name" value="HTH_ARAC_FAMILY_2"/>
    <property type="match status" value="1"/>
</dbReference>
<name>A0A365Y0B9_9BACT</name>
<dbReference type="PROSITE" id="PS00374">
    <property type="entry name" value="MGMT"/>
    <property type="match status" value="1"/>
</dbReference>
<evidence type="ECO:0000256" key="7">
    <source>
        <dbReference type="ARBA" id="ARBA00023015"/>
    </source>
</evidence>
<dbReference type="PANTHER" id="PTHR10815">
    <property type="entry name" value="METHYLATED-DNA--PROTEIN-CYSTEINE METHYLTRANSFERASE"/>
    <property type="match status" value="1"/>
</dbReference>
<dbReference type="InterPro" id="IPR018060">
    <property type="entry name" value="HTH_AraC"/>
</dbReference>
<comment type="catalytic activity">
    <reaction evidence="11">
        <text>a 6-O-methyl-2'-deoxyguanosine in DNA + L-cysteinyl-[protein] = S-methyl-L-cysteinyl-[protein] + a 2'-deoxyguanosine in DNA</text>
        <dbReference type="Rhea" id="RHEA:24000"/>
        <dbReference type="Rhea" id="RHEA-COMP:10131"/>
        <dbReference type="Rhea" id="RHEA-COMP:10132"/>
        <dbReference type="Rhea" id="RHEA-COMP:11367"/>
        <dbReference type="Rhea" id="RHEA-COMP:11368"/>
        <dbReference type="ChEBI" id="CHEBI:29950"/>
        <dbReference type="ChEBI" id="CHEBI:82612"/>
        <dbReference type="ChEBI" id="CHEBI:85445"/>
        <dbReference type="ChEBI" id="CHEBI:85448"/>
        <dbReference type="EC" id="2.1.1.63"/>
    </reaction>
</comment>
<dbReference type="Pfam" id="PF12833">
    <property type="entry name" value="HTH_18"/>
    <property type="match status" value="1"/>
</dbReference>
<keyword evidence="9" id="KW-0804">Transcription</keyword>
<dbReference type="SUPFAM" id="SSF53155">
    <property type="entry name" value="Methylated DNA-protein cysteine methyltransferase domain"/>
    <property type="match status" value="1"/>
</dbReference>
<dbReference type="SUPFAM" id="SSF46689">
    <property type="entry name" value="Homeodomain-like"/>
    <property type="match status" value="1"/>
</dbReference>
<dbReference type="NCBIfam" id="TIGR00589">
    <property type="entry name" value="ogt"/>
    <property type="match status" value="1"/>
</dbReference>
<keyword evidence="8" id="KW-0010">Activator</keyword>
<dbReference type="PANTHER" id="PTHR10815:SF5">
    <property type="entry name" value="METHYLATED-DNA--PROTEIN-CYSTEINE METHYLTRANSFERASE"/>
    <property type="match status" value="1"/>
</dbReference>